<feature type="region of interest" description="Disordered" evidence="1">
    <location>
        <begin position="1"/>
        <end position="69"/>
    </location>
</feature>
<feature type="compositionally biased region" description="Polar residues" evidence="1">
    <location>
        <begin position="15"/>
        <end position="39"/>
    </location>
</feature>
<dbReference type="AlphaFoldDB" id="A0AAW1NR40"/>
<sequence length="69" mass="7384">MPAEALSEQLMEGSLGQSSVGDSQSNTLESRSDPQTASELQARLKETSSSPRSQEVAHSSSHPPQSERE</sequence>
<evidence type="ECO:0000256" key="1">
    <source>
        <dbReference type="SAM" id="MobiDB-lite"/>
    </source>
</evidence>
<comment type="caution">
    <text evidence="2">The sequence shown here is derived from an EMBL/GenBank/DDBJ whole genome shotgun (WGS) entry which is preliminary data.</text>
</comment>
<organism evidence="2 3">
    <name type="scientific">Symbiochloris irregularis</name>
    <dbReference type="NCBI Taxonomy" id="706552"/>
    <lineage>
        <taxon>Eukaryota</taxon>
        <taxon>Viridiplantae</taxon>
        <taxon>Chlorophyta</taxon>
        <taxon>core chlorophytes</taxon>
        <taxon>Trebouxiophyceae</taxon>
        <taxon>Trebouxiales</taxon>
        <taxon>Trebouxiaceae</taxon>
        <taxon>Symbiochloris</taxon>
    </lineage>
</organism>
<accession>A0AAW1NR40</accession>
<gene>
    <name evidence="2" type="ORF">WJX73_009948</name>
</gene>
<evidence type="ECO:0000313" key="3">
    <source>
        <dbReference type="Proteomes" id="UP001465755"/>
    </source>
</evidence>
<dbReference type="EMBL" id="JALJOQ010000128">
    <property type="protein sequence ID" value="KAK9795532.1"/>
    <property type="molecule type" value="Genomic_DNA"/>
</dbReference>
<dbReference type="Proteomes" id="UP001465755">
    <property type="component" value="Unassembled WGS sequence"/>
</dbReference>
<evidence type="ECO:0000313" key="2">
    <source>
        <dbReference type="EMBL" id="KAK9795532.1"/>
    </source>
</evidence>
<reference evidence="2 3" key="1">
    <citation type="journal article" date="2024" name="Nat. Commun.">
        <title>Phylogenomics reveals the evolutionary origins of lichenization in chlorophyte algae.</title>
        <authorList>
            <person name="Puginier C."/>
            <person name="Libourel C."/>
            <person name="Otte J."/>
            <person name="Skaloud P."/>
            <person name="Haon M."/>
            <person name="Grisel S."/>
            <person name="Petersen M."/>
            <person name="Berrin J.G."/>
            <person name="Delaux P.M."/>
            <person name="Dal Grande F."/>
            <person name="Keller J."/>
        </authorList>
    </citation>
    <scope>NUCLEOTIDE SEQUENCE [LARGE SCALE GENOMIC DNA]</scope>
    <source>
        <strain evidence="2 3">SAG 2036</strain>
    </source>
</reference>
<feature type="compositionally biased region" description="Polar residues" evidence="1">
    <location>
        <begin position="47"/>
        <end position="69"/>
    </location>
</feature>
<proteinExistence type="predicted"/>
<keyword evidence="3" id="KW-1185">Reference proteome</keyword>
<protein>
    <submittedName>
        <fullName evidence="2">Uncharacterized protein</fullName>
    </submittedName>
</protein>
<name>A0AAW1NR40_9CHLO</name>